<evidence type="ECO:0000256" key="4">
    <source>
        <dbReference type="ARBA" id="ARBA00016387"/>
    </source>
</evidence>
<keyword evidence="6" id="KW-0479">Metal-binding</keyword>
<dbReference type="PANTHER" id="PTHR11472">
    <property type="entry name" value="DNA REPAIR DEAD HELICASE RAD3/XP-D SUBFAMILY MEMBER"/>
    <property type="match status" value="1"/>
</dbReference>
<evidence type="ECO:0000256" key="22">
    <source>
        <dbReference type="ARBA" id="ARBA00048954"/>
    </source>
</evidence>
<dbReference type="GO" id="GO:0034085">
    <property type="term" value="P:establishment of sister chromatid cohesion"/>
    <property type="evidence" value="ECO:0007669"/>
    <property type="project" value="TreeGrafter"/>
</dbReference>
<evidence type="ECO:0000256" key="21">
    <source>
        <dbReference type="ARBA" id="ARBA00045702"/>
    </source>
</evidence>
<keyword evidence="7" id="KW-0547">Nucleotide-binding</keyword>
<evidence type="ECO:0000259" key="23">
    <source>
        <dbReference type="PROSITE" id="PS51193"/>
    </source>
</evidence>
<dbReference type="GO" id="GO:0051536">
    <property type="term" value="F:iron-sulfur cluster binding"/>
    <property type="evidence" value="ECO:0007669"/>
    <property type="project" value="UniProtKB-KW"/>
</dbReference>
<comment type="cofactor">
    <cofactor evidence="1">
        <name>[4Fe-4S] cluster</name>
        <dbReference type="ChEBI" id="CHEBI:49883"/>
    </cofactor>
</comment>
<evidence type="ECO:0000256" key="7">
    <source>
        <dbReference type="ARBA" id="ARBA00022741"/>
    </source>
</evidence>
<dbReference type="AlphaFoldDB" id="A0A9W4D304"/>
<evidence type="ECO:0000256" key="2">
    <source>
        <dbReference type="ARBA" id="ARBA00004123"/>
    </source>
</evidence>
<evidence type="ECO:0000256" key="8">
    <source>
        <dbReference type="ARBA" id="ARBA00022801"/>
    </source>
</evidence>
<dbReference type="FunFam" id="3.40.50.300:FF:001372">
    <property type="entry name" value="ATP-dependent DNA helicase chl1"/>
    <property type="match status" value="1"/>
</dbReference>
<dbReference type="InterPro" id="IPR013020">
    <property type="entry name" value="Rad3/Chl1-like"/>
</dbReference>
<organism evidence="24 25">
    <name type="scientific">Blumeria graminis f. sp. triticale</name>
    <dbReference type="NCBI Taxonomy" id="1689686"/>
    <lineage>
        <taxon>Eukaryota</taxon>
        <taxon>Fungi</taxon>
        <taxon>Dikarya</taxon>
        <taxon>Ascomycota</taxon>
        <taxon>Pezizomycotina</taxon>
        <taxon>Leotiomycetes</taxon>
        <taxon>Erysiphales</taxon>
        <taxon>Erysiphaceae</taxon>
        <taxon>Blumeria</taxon>
    </lineage>
</organism>
<keyword evidence="8" id="KW-0378">Hydrolase</keyword>
<dbReference type="GO" id="GO:0046872">
    <property type="term" value="F:metal ion binding"/>
    <property type="evidence" value="ECO:0007669"/>
    <property type="project" value="UniProtKB-KW"/>
</dbReference>
<evidence type="ECO:0000256" key="14">
    <source>
        <dbReference type="ARBA" id="ARBA00023235"/>
    </source>
</evidence>
<dbReference type="Pfam" id="PF06733">
    <property type="entry name" value="DEAD_2"/>
    <property type="match status" value="1"/>
</dbReference>
<comment type="function">
    <text evidence="21">ATP-dependent DNA helicase important for chromosome transmission and normal cell cycle progression in G(2)/M. May have a role in changing DNA topology to allow the loading of proteins involved in maintaining sister chromatid cohesion in the vicinity of the centromeres. Has a specific role in chromosome segregation during meiosis II.</text>
</comment>
<evidence type="ECO:0000256" key="11">
    <source>
        <dbReference type="ARBA" id="ARBA00023004"/>
    </source>
</evidence>
<dbReference type="GO" id="GO:0003677">
    <property type="term" value="F:DNA binding"/>
    <property type="evidence" value="ECO:0007669"/>
    <property type="project" value="UniProtKB-KW"/>
</dbReference>
<evidence type="ECO:0000313" key="24">
    <source>
        <dbReference type="EMBL" id="CAD6502977.1"/>
    </source>
</evidence>
<dbReference type="InterPro" id="IPR006555">
    <property type="entry name" value="ATP-dep_Helicase_C"/>
</dbReference>
<keyword evidence="13" id="KW-0238">DNA-binding</keyword>
<evidence type="ECO:0000313" key="25">
    <source>
        <dbReference type="Proteomes" id="UP000683417"/>
    </source>
</evidence>
<keyword evidence="11" id="KW-0408">Iron</keyword>
<evidence type="ECO:0000256" key="3">
    <source>
        <dbReference type="ARBA" id="ARBA00008435"/>
    </source>
</evidence>
<comment type="caution">
    <text evidence="24">The sequence shown here is derived from an EMBL/GenBank/DDBJ whole genome shotgun (WGS) entry which is preliminary data.</text>
</comment>
<evidence type="ECO:0000256" key="19">
    <source>
        <dbReference type="ARBA" id="ARBA00044998"/>
    </source>
</evidence>
<dbReference type="SMART" id="SM00491">
    <property type="entry name" value="HELICc2"/>
    <property type="match status" value="1"/>
</dbReference>
<dbReference type="GO" id="GO:0043139">
    <property type="term" value="F:5'-3' DNA helicase activity"/>
    <property type="evidence" value="ECO:0007669"/>
    <property type="project" value="UniProtKB-EC"/>
</dbReference>
<comment type="catalytic activity">
    <reaction evidence="22">
        <text>ATP + H2O = ADP + phosphate + H(+)</text>
        <dbReference type="Rhea" id="RHEA:13065"/>
        <dbReference type="ChEBI" id="CHEBI:15377"/>
        <dbReference type="ChEBI" id="CHEBI:15378"/>
        <dbReference type="ChEBI" id="CHEBI:30616"/>
        <dbReference type="ChEBI" id="CHEBI:43474"/>
        <dbReference type="ChEBI" id="CHEBI:456216"/>
        <dbReference type="EC" id="5.6.2.3"/>
    </reaction>
</comment>
<evidence type="ECO:0000256" key="10">
    <source>
        <dbReference type="ARBA" id="ARBA00022840"/>
    </source>
</evidence>
<keyword evidence="12" id="KW-0411">Iron-sulfur</keyword>
<evidence type="ECO:0000256" key="9">
    <source>
        <dbReference type="ARBA" id="ARBA00022806"/>
    </source>
</evidence>
<evidence type="ECO:0000256" key="15">
    <source>
        <dbReference type="ARBA" id="ARBA00023242"/>
    </source>
</evidence>
<dbReference type="InterPro" id="IPR006554">
    <property type="entry name" value="Helicase-like_DEXD_c2"/>
</dbReference>
<protein>
    <recommendedName>
        <fullName evidence="5">ATP-dependent DNA helicase CHL1</fullName>
        <ecNumber evidence="18">5.6.2.3</ecNumber>
    </recommendedName>
    <alternativeName>
        <fullName evidence="4">ATP-dependent DNA helicase chl1</fullName>
    </alternativeName>
    <alternativeName>
        <fullName evidence="17">Chromosome loss protein 1</fullName>
    </alternativeName>
    <alternativeName>
        <fullName evidence="19 20">DNA 5'-3' helicase CHL1</fullName>
    </alternativeName>
</protein>
<reference evidence="24" key="1">
    <citation type="submission" date="2020-10" db="EMBL/GenBank/DDBJ databases">
        <authorList>
            <person name="Muller C M."/>
        </authorList>
    </citation>
    <scope>NUCLEOTIDE SEQUENCE</scope>
    <source>
        <strain evidence="24">THUN-12</strain>
    </source>
</reference>
<dbReference type="EMBL" id="CAJHIT010000007">
    <property type="protein sequence ID" value="CAD6502977.1"/>
    <property type="molecule type" value="Genomic_DNA"/>
</dbReference>
<dbReference type="CDD" id="cd18788">
    <property type="entry name" value="SF2_C_XPD"/>
    <property type="match status" value="1"/>
</dbReference>
<evidence type="ECO:0000256" key="6">
    <source>
        <dbReference type="ARBA" id="ARBA00022723"/>
    </source>
</evidence>
<evidence type="ECO:0000256" key="5">
    <source>
        <dbReference type="ARBA" id="ARBA00017386"/>
    </source>
</evidence>
<keyword evidence="15" id="KW-0539">Nucleus</keyword>
<accession>A0A9W4D304</accession>
<dbReference type="GO" id="GO:0006139">
    <property type="term" value="P:nucleobase-containing compound metabolic process"/>
    <property type="evidence" value="ECO:0007669"/>
    <property type="project" value="InterPro"/>
</dbReference>
<comment type="subcellular location">
    <subcellularLocation>
        <location evidence="2">Nucleus</location>
    </subcellularLocation>
</comment>
<proteinExistence type="inferred from homology"/>
<dbReference type="InterPro" id="IPR010614">
    <property type="entry name" value="RAD3-like_helicase_DEAD"/>
</dbReference>
<keyword evidence="16" id="KW-0131">Cell cycle</keyword>
<evidence type="ECO:0000256" key="20">
    <source>
        <dbReference type="ARBA" id="ARBA00045008"/>
    </source>
</evidence>
<dbReference type="GO" id="GO:0016818">
    <property type="term" value="F:hydrolase activity, acting on acid anhydrides, in phosphorus-containing anhydrides"/>
    <property type="evidence" value="ECO:0007669"/>
    <property type="project" value="InterPro"/>
</dbReference>
<evidence type="ECO:0000256" key="17">
    <source>
        <dbReference type="ARBA" id="ARBA00029709"/>
    </source>
</evidence>
<keyword evidence="14" id="KW-0413">Isomerase</keyword>
<sequence length="876" mass="99702">MTTNTTMADELSHGLRDFHHPYKPYKIQEIFMETVYQVLENGQVGILESPTGTGKSLSLICGAITWLRDHKGKMFEQGLEELQKNKEEPDWVIEQVKARRRREMMHQREDFELRLSQIRAKEKAIQDKFLRGERNSKKRKINHMKFDIHDDEQFVLEEYESDEDKKTHDKTARSLYSAETLLLLDELGMGPAADRRQDDEEIYDETKIFFCSRTHSQLTQFINELRRPKFPPSIVNSNDKDENFEDLKHLTLGSRKNLCINSRVNRLGSLTAINERCTELQLSSTDSAKKCAFLPSEESQALVNSFRDHSLATIKDIEDMNSLGKEIGICPYYASRSAIKPAEIVTLPYPLLLQKSAREALGINLKGNIVIIDEAHNLMDAISAINSVEISLKQLKQAREQLGTYLLKFRNRLKGKNRVYIAQVIRLLDSLVEYLEKLGLSSQTDGTVSEKDLFAAKGIDQINLFKLSNYLQRSKIARKVEGYVAQTKVLALSKEPKTFDSIDPSQENSTPVIYRLIPLLLALTSPQKEGRLFFSKTSQEHVLLRYLLLDSSTQFREVVSSARAVVLAGGTMSPMSDYTFHLFPYIDENQINTLSCGHVIPKSNLLAWNLSKGPNELEFEFTFKTLHNIHMIDELGRALLNICAVVPDGIIVFLPSYNYLNSVLTRWSVKDADSQSILQRLDTKKPIFKESKSESAEATLHEYSCAIYSQRGGLLFSVVGGKMSEGINFSDALGRCVIIIGLPFPNIKSAEWKARIDYIETSSIERLKALHVAQGCNLDDVSEKKKAEWKKKAIELGKDFYENACMRAVNQSIGRVIRHKEDYAAILMIDQRFGSERIKKKLPGWIKDSMISKAGEKKFGALMGELSSFFRSKKSR</sequence>
<dbReference type="InterPro" id="IPR045028">
    <property type="entry name" value="DinG/Rad3-like"/>
</dbReference>
<keyword evidence="10" id="KW-0067">ATP-binding</keyword>
<comment type="similarity">
    <text evidence="3">Belongs to the DEAD box helicase family. DEAH subfamily. DDX11/CHL1 sub-subfamily.</text>
</comment>
<evidence type="ECO:0000256" key="16">
    <source>
        <dbReference type="ARBA" id="ARBA00023306"/>
    </source>
</evidence>
<evidence type="ECO:0000256" key="13">
    <source>
        <dbReference type="ARBA" id="ARBA00023125"/>
    </source>
</evidence>
<evidence type="ECO:0000256" key="12">
    <source>
        <dbReference type="ARBA" id="ARBA00023014"/>
    </source>
</evidence>
<dbReference type="InterPro" id="IPR014013">
    <property type="entry name" value="Helic_SF1/SF2_ATP-bd_DinG/Rad3"/>
</dbReference>
<evidence type="ECO:0000256" key="18">
    <source>
        <dbReference type="ARBA" id="ARBA00044969"/>
    </source>
</evidence>
<dbReference type="GO" id="GO:0005634">
    <property type="term" value="C:nucleus"/>
    <property type="evidence" value="ECO:0007669"/>
    <property type="project" value="UniProtKB-SubCell"/>
</dbReference>
<dbReference type="Pfam" id="PF13307">
    <property type="entry name" value="Helicase_C_2"/>
    <property type="match status" value="1"/>
</dbReference>
<name>A0A9W4D304_BLUGR</name>
<gene>
    <name evidence="24" type="ORF">BGTH12_LOCUS4335</name>
</gene>
<dbReference type="FunFam" id="3.40.50.300:FF:002774">
    <property type="entry name" value="ATP-dependent DNA helicase chl1"/>
    <property type="match status" value="1"/>
</dbReference>
<dbReference type="Proteomes" id="UP000683417">
    <property type="component" value="Unassembled WGS sequence"/>
</dbReference>
<feature type="domain" description="Helicase ATP-binding" evidence="23">
    <location>
        <begin position="14"/>
        <end position="425"/>
    </location>
</feature>
<dbReference type="NCBIfam" id="TIGR00604">
    <property type="entry name" value="rad3"/>
    <property type="match status" value="1"/>
</dbReference>
<keyword evidence="9" id="KW-0347">Helicase</keyword>
<dbReference type="SMART" id="SM00488">
    <property type="entry name" value="DEXDc2"/>
    <property type="match status" value="1"/>
</dbReference>
<evidence type="ECO:0000256" key="1">
    <source>
        <dbReference type="ARBA" id="ARBA00001966"/>
    </source>
</evidence>
<dbReference type="GO" id="GO:0005524">
    <property type="term" value="F:ATP binding"/>
    <property type="evidence" value="ECO:0007669"/>
    <property type="project" value="UniProtKB-KW"/>
</dbReference>
<dbReference type="PROSITE" id="PS51193">
    <property type="entry name" value="HELICASE_ATP_BIND_2"/>
    <property type="match status" value="1"/>
</dbReference>
<dbReference type="PANTHER" id="PTHR11472:SF41">
    <property type="entry name" value="ATP-DEPENDENT DNA HELICASE DDX11-RELATED"/>
    <property type="match status" value="1"/>
</dbReference>
<dbReference type="EC" id="5.6.2.3" evidence="18"/>